<dbReference type="OrthoDB" id="9769685at2"/>
<keyword evidence="2" id="KW-0732">Signal</keyword>
<feature type="signal peptide" evidence="2">
    <location>
        <begin position="1"/>
        <end position="29"/>
    </location>
</feature>
<dbReference type="Pfam" id="PF01547">
    <property type="entry name" value="SBP_bac_1"/>
    <property type="match status" value="1"/>
</dbReference>
<dbReference type="PANTHER" id="PTHR43649:SF12">
    <property type="entry name" value="DIACETYLCHITOBIOSE BINDING PROTEIN DASA"/>
    <property type="match status" value="1"/>
</dbReference>
<dbReference type="SUPFAM" id="SSF53850">
    <property type="entry name" value="Periplasmic binding protein-like II"/>
    <property type="match status" value="1"/>
</dbReference>
<dbReference type="CDD" id="cd14748">
    <property type="entry name" value="PBP2_UgpB"/>
    <property type="match status" value="1"/>
</dbReference>
<feature type="region of interest" description="Disordered" evidence="1">
    <location>
        <begin position="37"/>
        <end position="89"/>
    </location>
</feature>
<feature type="compositionally biased region" description="Low complexity" evidence="1">
    <location>
        <begin position="41"/>
        <end position="89"/>
    </location>
</feature>
<protein>
    <submittedName>
        <fullName evidence="3">Extracellular solute-binding protein</fullName>
    </submittedName>
</protein>
<sequence>MNKRRRSMHARPEMIKILAAVVSLSVVLAGCGGSNGGGESDTGNAGSNADADAGAKANDAAGTGNAAGAGNEAAAGDKNADAAGGDAAAGSGEKITLTLWGWSGKFQTDFTKIVIGEFEKEHPNIKVKYMPDQGGNDKLTTLIAGGTPPDVAILDRFLAGAWAAKGSLESLTPYLEMDSEISGNDYYPAVWAEGNYNNEAYAMPFGTDNRGLYYNKTLMKEAGLDPNKPPTTIDELDSMAEKIFKKSTSGGYEQVGFIPWMGQSYLYTQSWNFGGEWTKDGELTPNDPQIVKTLEWMTGYAKKYDMAKINKFNDVMGKTGINPFWTGKVGFMVDGNWILNDLKSNAKVKPTFEWSVAPMPSEEGYPQTTWAGGWSFAMPKGGKHPQEAWELLKFITGYKGTLLWAKRADAGNDITAMPKVNEEIKIADNPQLKVFLDMMPNAHFRPVTPAGQKMWDETFRVQDLALNGKGEPKKLLDEVKKNVDSELKKLQAK</sequence>
<dbReference type="Gene3D" id="3.40.190.10">
    <property type="entry name" value="Periplasmic binding protein-like II"/>
    <property type="match status" value="1"/>
</dbReference>
<dbReference type="Proteomes" id="UP000558113">
    <property type="component" value="Unassembled WGS sequence"/>
</dbReference>
<comment type="caution">
    <text evidence="3">The sequence shown here is derived from an EMBL/GenBank/DDBJ whole genome shotgun (WGS) entry which is preliminary data.</text>
</comment>
<reference evidence="3 4" key="1">
    <citation type="submission" date="2020-01" db="EMBL/GenBank/DDBJ databases">
        <title>Paenibacillus soybeanensis sp. nov. isolated from the nodules of soybean (Glycine max(L.) Merr).</title>
        <authorList>
            <person name="Wang H."/>
        </authorList>
    </citation>
    <scope>NUCLEOTIDE SEQUENCE [LARGE SCALE GENOMIC DNA]</scope>
    <source>
        <strain evidence="3 4">DSM 23054</strain>
    </source>
</reference>
<accession>A0A7X4YTK0</accession>
<keyword evidence="4" id="KW-1185">Reference proteome</keyword>
<feature type="chain" id="PRO_5031339364" evidence="2">
    <location>
        <begin position="30"/>
        <end position="493"/>
    </location>
</feature>
<organism evidence="3 4">
    <name type="scientific">Paenibacillus sacheonensis</name>
    <dbReference type="NCBI Taxonomy" id="742054"/>
    <lineage>
        <taxon>Bacteria</taxon>
        <taxon>Bacillati</taxon>
        <taxon>Bacillota</taxon>
        <taxon>Bacilli</taxon>
        <taxon>Bacillales</taxon>
        <taxon>Paenibacillaceae</taxon>
        <taxon>Paenibacillus</taxon>
    </lineage>
</organism>
<dbReference type="RefSeq" id="WP_161703199.1">
    <property type="nucleotide sequence ID" value="NZ_JAAAMU010000018.1"/>
</dbReference>
<dbReference type="InterPro" id="IPR006059">
    <property type="entry name" value="SBP"/>
</dbReference>
<name>A0A7X4YTK0_9BACL</name>
<dbReference type="InterPro" id="IPR050490">
    <property type="entry name" value="Bact_solute-bd_prot1"/>
</dbReference>
<gene>
    <name evidence="3" type="ORF">GT003_25280</name>
</gene>
<dbReference type="AlphaFoldDB" id="A0A7X4YTK0"/>
<dbReference type="EMBL" id="JAAAMU010000018">
    <property type="protein sequence ID" value="NBC72323.1"/>
    <property type="molecule type" value="Genomic_DNA"/>
</dbReference>
<evidence type="ECO:0000256" key="1">
    <source>
        <dbReference type="SAM" id="MobiDB-lite"/>
    </source>
</evidence>
<proteinExistence type="predicted"/>
<dbReference type="PROSITE" id="PS51257">
    <property type="entry name" value="PROKAR_LIPOPROTEIN"/>
    <property type="match status" value="1"/>
</dbReference>
<dbReference type="PANTHER" id="PTHR43649">
    <property type="entry name" value="ARABINOSE-BINDING PROTEIN-RELATED"/>
    <property type="match status" value="1"/>
</dbReference>
<evidence type="ECO:0000313" key="4">
    <source>
        <dbReference type="Proteomes" id="UP000558113"/>
    </source>
</evidence>
<evidence type="ECO:0000313" key="3">
    <source>
        <dbReference type="EMBL" id="NBC72323.1"/>
    </source>
</evidence>
<evidence type="ECO:0000256" key="2">
    <source>
        <dbReference type="SAM" id="SignalP"/>
    </source>
</evidence>